<comment type="caution">
    <text evidence="9">The sequence shown here is derived from an EMBL/GenBank/DDBJ whole genome shotgun (WGS) entry which is preliminary data.</text>
</comment>
<evidence type="ECO:0000259" key="8">
    <source>
        <dbReference type="Pfam" id="PF16916"/>
    </source>
</evidence>
<evidence type="ECO:0000259" key="7">
    <source>
        <dbReference type="Pfam" id="PF01545"/>
    </source>
</evidence>
<dbReference type="Pfam" id="PF01545">
    <property type="entry name" value="Cation_efflux"/>
    <property type="match status" value="1"/>
</dbReference>
<evidence type="ECO:0000256" key="4">
    <source>
        <dbReference type="ARBA" id="ARBA00022989"/>
    </source>
</evidence>
<evidence type="ECO:0000256" key="3">
    <source>
        <dbReference type="ARBA" id="ARBA00022692"/>
    </source>
</evidence>
<evidence type="ECO:0000256" key="1">
    <source>
        <dbReference type="ARBA" id="ARBA00004141"/>
    </source>
</evidence>
<feature type="domain" description="Cation efflux protein cytoplasmic" evidence="8">
    <location>
        <begin position="210"/>
        <end position="285"/>
    </location>
</feature>
<dbReference type="SUPFAM" id="SSF160240">
    <property type="entry name" value="Cation efflux protein cytoplasmic domain-like"/>
    <property type="match status" value="3"/>
</dbReference>
<dbReference type="GO" id="GO:0008324">
    <property type="term" value="F:monoatomic cation transmembrane transporter activity"/>
    <property type="evidence" value="ECO:0007669"/>
    <property type="project" value="InterPro"/>
</dbReference>
<feature type="domain" description="Cation efflux protein cytoplasmic" evidence="8">
    <location>
        <begin position="304"/>
        <end position="368"/>
    </location>
</feature>
<dbReference type="EMBL" id="LAZR01004168">
    <property type="protein sequence ID" value="KKN11148.1"/>
    <property type="molecule type" value="Genomic_DNA"/>
</dbReference>
<dbReference type="Gene3D" id="3.30.70.1350">
    <property type="entry name" value="Cation efflux protein, cytoplasmic domain"/>
    <property type="match status" value="3"/>
</dbReference>
<dbReference type="InterPro" id="IPR027470">
    <property type="entry name" value="Cation_efflux_CTD"/>
</dbReference>
<evidence type="ECO:0000256" key="2">
    <source>
        <dbReference type="ARBA" id="ARBA00022448"/>
    </source>
</evidence>
<feature type="transmembrane region" description="Helical" evidence="6">
    <location>
        <begin position="112"/>
        <end position="132"/>
    </location>
</feature>
<protein>
    <recommendedName>
        <fullName evidence="10">Cation efflux protein cytoplasmic domain-containing protein</fullName>
    </recommendedName>
</protein>
<name>A0A0F9R0W6_9ZZZZ</name>
<dbReference type="InterPro" id="IPR058533">
    <property type="entry name" value="Cation_efflux_TM"/>
</dbReference>
<proteinExistence type="predicted"/>
<feature type="domain" description="Cation efflux protein cytoplasmic" evidence="8">
    <location>
        <begin position="395"/>
        <end position="469"/>
    </location>
</feature>
<keyword evidence="4 6" id="KW-1133">Transmembrane helix</keyword>
<dbReference type="GO" id="GO:0016020">
    <property type="term" value="C:membrane"/>
    <property type="evidence" value="ECO:0007669"/>
    <property type="project" value="UniProtKB-SubCell"/>
</dbReference>
<dbReference type="InterPro" id="IPR050291">
    <property type="entry name" value="CDF_Transporter"/>
</dbReference>
<feature type="domain" description="Cation efflux protein transmembrane" evidence="7">
    <location>
        <begin position="10"/>
        <end position="201"/>
    </location>
</feature>
<organism evidence="9">
    <name type="scientific">marine sediment metagenome</name>
    <dbReference type="NCBI Taxonomy" id="412755"/>
    <lineage>
        <taxon>unclassified sequences</taxon>
        <taxon>metagenomes</taxon>
        <taxon>ecological metagenomes</taxon>
    </lineage>
</organism>
<reference evidence="9" key="1">
    <citation type="journal article" date="2015" name="Nature">
        <title>Complex archaea that bridge the gap between prokaryotes and eukaryotes.</title>
        <authorList>
            <person name="Spang A."/>
            <person name="Saw J.H."/>
            <person name="Jorgensen S.L."/>
            <person name="Zaremba-Niedzwiedzka K."/>
            <person name="Martijn J."/>
            <person name="Lind A.E."/>
            <person name="van Eijk R."/>
            <person name="Schleper C."/>
            <person name="Guy L."/>
            <person name="Ettema T.J."/>
        </authorList>
    </citation>
    <scope>NUCLEOTIDE SEQUENCE</scope>
</reference>
<dbReference type="PANTHER" id="PTHR43840:SF15">
    <property type="entry name" value="MITOCHONDRIAL METAL TRANSPORTER 1-RELATED"/>
    <property type="match status" value="1"/>
</dbReference>
<dbReference type="Gene3D" id="1.20.1510.10">
    <property type="entry name" value="Cation efflux protein transmembrane domain"/>
    <property type="match status" value="1"/>
</dbReference>
<keyword evidence="2" id="KW-0813">Transport</keyword>
<evidence type="ECO:0000313" key="9">
    <source>
        <dbReference type="EMBL" id="KKN11148.1"/>
    </source>
</evidence>
<dbReference type="AlphaFoldDB" id="A0A0F9R0W6"/>
<accession>A0A0F9R0W6</accession>
<evidence type="ECO:0008006" key="10">
    <source>
        <dbReference type="Google" id="ProtNLM"/>
    </source>
</evidence>
<feature type="transmembrane region" description="Helical" evidence="6">
    <location>
        <begin position="76"/>
        <end position="100"/>
    </location>
</feature>
<dbReference type="SUPFAM" id="SSF161111">
    <property type="entry name" value="Cation efflux protein transmembrane domain-like"/>
    <property type="match status" value="1"/>
</dbReference>
<dbReference type="InterPro" id="IPR002524">
    <property type="entry name" value="Cation_efflux"/>
</dbReference>
<evidence type="ECO:0000256" key="5">
    <source>
        <dbReference type="ARBA" id="ARBA00023136"/>
    </source>
</evidence>
<keyword evidence="3 6" id="KW-0812">Transmembrane</keyword>
<evidence type="ECO:0000256" key="6">
    <source>
        <dbReference type="SAM" id="Phobius"/>
    </source>
</evidence>
<comment type="subcellular location">
    <subcellularLocation>
        <location evidence="1">Membrane</location>
        <topology evidence="1">Multi-pass membrane protein</topology>
    </subcellularLocation>
</comment>
<dbReference type="PANTHER" id="PTHR43840">
    <property type="entry name" value="MITOCHONDRIAL METAL TRANSPORTER 1-RELATED"/>
    <property type="match status" value="1"/>
</dbReference>
<feature type="transmembrane region" description="Helical" evidence="6">
    <location>
        <begin position="7"/>
        <end position="27"/>
    </location>
</feature>
<keyword evidence="5 6" id="KW-0472">Membrane</keyword>
<sequence length="479" mass="54773">MDIKIKFGFLTLLIVIFQSILKLYGVLMTGSLSFLSETVDTFIDLIFVTITLYTLYHSEKPADFDHMYGHTKSDSIGAMVQGIILMNIYIFLIYNAIQVIILGRFSVSNPSIGLVILLTSFLINLIFSRFLIHTGKKQKSLTLEIQGLNLFQDSIRAIIVFVSFILVYFNVIFVDLILSIILSSWIIVGALKLTKKGIKELTDTNPISSIIFEGLRSDIFKLEHVIGVHDIKIRVSSKLLFLEVHLSVEDHISVVHANKIIKSIRTMSQKVFPIYKVDCIVEMNPVASEKSVGEGLINLIYSMKTEYPQIINFKDLNIFRLEENYFISVIVIIDESLSLTEAHKICSHFEKEIKLEAPYILRVITHIEAKPSNKKLVSNQIKLADVGEEMIKIIRRAVEKELRAHPQVRGYHGLEFWATFDYCVLELHVFFDGSLNISQTHNYITELERKIREKLGIDNLETVFLHSEPVESQKKGIIF</sequence>
<gene>
    <name evidence="9" type="ORF">LCGC14_1029420</name>
</gene>
<dbReference type="NCBIfam" id="TIGR01297">
    <property type="entry name" value="CDF"/>
    <property type="match status" value="1"/>
</dbReference>
<feature type="transmembrane region" description="Helical" evidence="6">
    <location>
        <begin position="176"/>
        <end position="194"/>
    </location>
</feature>
<dbReference type="Pfam" id="PF16916">
    <property type="entry name" value="ZT_dimer"/>
    <property type="match status" value="3"/>
</dbReference>
<feature type="transmembrane region" description="Helical" evidence="6">
    <location>
        <begin position="39"/>
        <end position="56"/>
    </location>
</feature>
<dbReference type="InterPro" id="IPR027469">
    <property type="entry name" value="Cation_efflux_TMD_sf"/>
</dbReference>
<dbReference type="InterPro" id="IPR036837">
    <property type="entry name" value="Cation_efflux_CTD_sf"/>
</dbReference>